<dbReference type="Proteomes" id="UP000054007">
    <property type="component" value="Unassembled WGS sequence"/>
</dbReference>
<keyword evidence="6 9" id="KW-0460">Magnesium</keyword>
<name>A0A0D7BH26_9AGAR</name>
<dbReference type="GO" id="GO:0008270">
    <property type="term" value="F:zinc ion binding"/>
    <property type="evidence" value="ECO:0007669"/>
    <property type="project" value="UniProtKB-KW"/>
</dbReference>
<protein>
    <recommendedName>
        <fullName evidence="12">DNA-(apurinic or apyrimidinic site) endonuclease</fullName>
        <ecNumber evidence="12">3.1.-.-</ecNumber>
    </recommendedName>
</protein>
<dbReference type="GO" id="GO:0003906">
    <property type="term" value="F:DNA-(apurinic or apyrimidinic site) endonuclease activity"/>
    <property type="evidence" value="ECO:0007669"/>
    <property type="project" value="TreeGrafter"/>
</dbReference>
<evidence type="ECO:0000256" key="12">
    <source>
        <dbReference type="RuleBase" id="RU362131"/>
    </source>
</evidence>
<feature type="region of interest" description="Disordered" evidence="13">
    <location>
        <begin position="337"/>
        <end position="398"/>
    </location>
</feature>
<keyword evidence="5" id="KW-0862">Zinc</keyword>
<keyword evidence="3 11" id="KW-0863">Zinc-finger</keyword>
<dbReference type="CDD" id="cd09088">
    <property type="entry name" value="Ape2-like_AP-endo"/>
    <property type="match status" value="1"/>
</dbReference>
<organism evidence="15 16">
    <name type="scientific">Cylindrobasidium torrendii FP15055 ss-10</name>
    <dbReference type="NCBI Taxonomy" id="1314674"/>
    <lineage>
        <taxon>Eukaryota</taxon>
        <taxon>Fungi</taxon>
        <taxon>Dikarya</taxon>
        <taxon>Basidiomycota</taxon>
        <taxon>Agaricomycotina</taxon>
        <taxon>Agaricomycetes</taxon>
        <taxon>Agaricomycetidae</taxon>
        <taxon>Agaricales</taxon>
        <taxon>Marasmiineae</taxon>
        <taxon>Physalacriaceae</taxon>
        <taxon>Cylindrobasidium</taxon>
    </lineage>
</organism>
<comment type="similarity">
    <text evidence="1 12">Belongs to the DNA repair enzymes AP/ExoA family.</text>
</comment>
<dbReference type="EC" id="3.1.-.-" evidence="12"/>
<evidence type="ECO:0000256" key="2">
    <source>
        <dbReference type="ARBA" id="ARBA00022723"/>
    </source>
</evidence>
<dbReference type="STRING" id="1314674.A0A0D7BH26"/>
<dbReference type="InterPro" id="IPR036691">
    <property type="entry name" value="Endo/exonu/phosph_ase_sf"/>
</dbReference>
<dbReference type="InterPro" id="IPR010666">
    <property type="entry name" value="Znf_GRF"/>
</dbReference>
<feature type="region of interest" description="Disordered" evidence="13">
    <location>
        <begin position="429"/>
        <end position="452"/>
    </location>
</feature>
<evidence type="ECO:0000256" key="1">
    <source>
        <dbReference type="ARBA" id="ARBA00007092"/>
    </source>
</evidence>
<comment type="cofactor">
    <cofactor evidence="9 12">
        <name>Mg(2+)</name>
        <dbReference type="ChEBI" id="CHEBI:18420"/>
    </cofactor>
    <cofactor evidence="9 12">
        <name>Mn(2+)</name>
        <dbReference type="ChEBI" id="CHEBI:29035"/>
    </cofactor>
    <text evidence="9 12">Probably binds two magnesium or manganese ions per subunit.</text>
</comment>
<feature type="compositionally biased region" description="Low complexity" evidence="13">
    <location>
        <begin position="351"/>
        <end position="375"/>
    </location>
</feature>
<feature type="binding site" evidence="9">
    <location>
        <position position="296"/>
    </location>
    <ligand>
        <name>Mg(2+)</name>
        <dbReference type="ChEBI" id="CHEBI:18420"/>
        <label>1</label>
    </ligand>
</feature>
<dbReference type="AlphaFoldDB" id="A0A0D7BH26"/>
<feature type="binding site" evidence="9">
    <location>
        <position position="297"/>
    </location>
    <ligand>
        <name>Mg(2+)</name>
        <dbReference type="ChEBI" id="CHEBI:18420"/>
        <label>1</label>
    </ligand>
</feature>
<proteinExistence type="inferred from homology"/>
<dbReference type="GO" id="GO:0005634">
    <property type="term" value="C:nucleus"/>
    <property type="evidence" value="ECO:0007669"/>
    <property type="project" value="TreeGrafter"/>
</dbReference>
<dbReference type="PROSITE" id="PS51999">
    <property type="entry name" value="ZF_GRF"/>
    <property type="match status" value="1"/>
</dbReference>
<dbReference type="InterPro" id="IPR004808">
    <property type="entry name" value="AP_endonuc_1"/>
</dbReference>
<keyword evidence="16" id="KW-1185">Reference proteome</keyword>
<dbReference type="GO" id="GO:0008311">
    <property type="term" value="F:double-stranded DNA 3'-5' DNA exonuclease activity"/>
    <property type="evidence" value="ECO:0007669"/>
    <property type="project" value="TreeGrafter"/>
</dbReference>
<evidence type="ECO:0000256" key="3">
    <source>
        <dbReference type="ARBA" id="ARBA00022771"/>
    </source>
</evidence>
<evidence type="ECO:0000256" key="11">
    <source>
        <dbReference type="PROSITE-ProRule" id="PRU01343"/>
    </source>
</evidence>
<dbReference type="Pfam" id="PF03372">
    <property type="entry name" value="Exo_endo_phos"/>
    <property type="match status" value="1"/>
</dbReference>
<dbReference type="SUPFAM" id="SSF56219">
    <property type="entry name" value="DNase I-like"/>
    <property type="match status" value="1"/>
</dbReference>
<dbReference type="GO" id="GO:0006284">
    <property type="term" value="P:base-excision repair"/>
    <property type="evidence" value="ECO:0007669"/>
    <property type="project" value="TreeGrafter"/>
</dbReference>
<dbReference type="Gene3D" id="3.60.10.10">
    <property type="entry name" value="Endonuclease/exonuclease/phosphatase"/>
    <property type="match status" value="1"/>
</dbReference>
<keyword evidence="12" id="KW-0227">DNA damage</keyword>
<evidence type="ECO:0000256" key="10">
    <source>
        <dbReference type="PIRSR" id="PIRSR604808-3"/>
    </source>
</evidence>
<dbReference type="InterPro" id="IPR005135">
    <property type="entry name" value="Endo/exonuclease/phosphatase"/>
</dbReference>
<dbReference type="GO" id="GO:0008081">
    <property type="term" value="F:phosphoric diester hydrolase activity"/>
    <property type="evidence" value="ECO:0007669"/>
    <property type="project" value="TreeGrafter"/>
</dbReference>
<accession>A0A0D7BH26</accession>
<keyword evidence="12" id="KW-0234">DNA repair</keyword>
<evidence type="ECO:0000256" key="7">
    <source>
        <dbReference type="ARBA" id="ARBA00023242"/>
    </source>
</evidence>
<feature type="site" description="Important for catalytic activity" evidence="10">
    <location>
        <position position="271"/>
    </location>
</feature>
<evidence type="ECO:0000256" key="8">
    <source>
        <dbReference type="PIRSR" id="PIRSR604808-1"/>
    </source>
</evidence>
<evidence type="ECO:0000256" key="9">
    <source>
        <dbReference type="PIRSR" id="PIRSR604808-2"/>
    </source>
</evidence>
<evidence type="ECO:0000256" key="13">
    <source>
        <dbReference type="SAM" id="MobiDB-lite"/>
    </source>
</evidence>
<feature type="active site" description="Proton donor/acceptor" evidence="8">
    <location>
        <position position="183"/>
    </location>
</feature>
<feature type="domain" description="GRF-type" evidence="14">
    <location>
        <begin position="468"/>
        <end position="528"/>
    </location>
</feature>
<gene>
    <name evidence="15" type="ORF">CYLTODRAFT_420696</name>
</gene>
<evidence type="ECO:0000256" key="4">
    <source>
        <dbReference type="ARBA" id="ARBA00022801"/>
    </source>
</evidence>
<evidence type="ECO:0000313" key="16">
    <source>
        <dbReference type="Proteomes" id="UP000054007"/>
    </source>
</evidence>
<evidence type="ECO:0000313" key="15">
    <source>
        <dbReference type="EMBL" id="KIY69404.1"/>
    </source>
</evidence>
<dbReference type="OrthoDB" id="391817at2759"/>
<dbReference type="EMBL" id="KN880484">
    <property type="protein sequence ID" value="KIY69404.1"/>
    <property type="molecule type" value="Genomic_DNA"/>
</dbReference>
<feature type="active site" evidence="8">
    <location>
        <position position="141"/>
    </location>
</feature>
<dbReference type="PROSITE" id="PS51435">
    <property type="entry name" value="AP_NUCLEASE_F1_4"/>
    <property type="match status" value="1"/>
</dbReference>
<dbReference type="PANTHER" id="PTHR22748">
    <property type="entry name" value="AP ENDONUCLEASE"/>
    <property type="match status" value="1"/>
</dbReference>
<feature type="site" description="Interaction with DNA substrate" evidence="10">
    <location>
        <position position="297"/>
    </location>
</feature>
<feature type="site" description="Transition state stabilizer" evidence="10">
    <location>
        <position position="185"/>
    </location>
</feature>
<keyword evidence="9" id="KW-0464">Manganese</keyword>
<evidence type="ECO:0000256" key="6">
    <source>
        <dbReference type="ARBA" id="ARBA00022842"/>
    </source>
</evidence>
<feature type="binding site" evidence="9">
    <location>
        <position position="185"/>
    </location>
    <ligand>
        <name>Mg(2+)</name>
        <dbReference type="ChEBI" id="CHEBI:18420"/>
        <label>1</label>
    </ligand>
</feature>
<dbReference type="PANTHER" id="PTHR22748:SF4">
    <property type="entry name" value="DNA-(APURINIC OR APYRIMIDINIC SITE) ENDONUCLEASE 2"/>
    <property type="match status" value="1"/>
</dbReference>
<keyword evidence="2 9" id="KW-0479">Metal-binding</keyword>
<feature type="binding site" evidence="9">
    <location>
        <position position="42"/>
    </location>
    <ligand>
        <name>Mg(2+)</name>
        <dbReference type="ChEBI" id="CHEBI:18420"/>
        <label>1</label>
    </ligand>
</feature>
<evidence type="ECO:0000259" key="14">
    <source>
        <dbReference type="PROSITE" id="PS51999"/>
    </source>
</evidence>
<keyword evidence="7" id="KW-0539">Nucleus</keyword>
<feature type="compositionally biased region" description="Basic and acidic residues" evidence="13">
    <location>
        <begin position="440"/>
        <end position="452"/>
    </location>
</feature>
<evidence type="ECO:0000256" key="5">
    <source>
        <dbReference type="ARBA" id="ARBA00022833"/>
    </source>
</evidence>
<feature type="binding site" evidence="9">
    <location>
        <position position="183"/>
    </location>
    <ligand>
        <name>Mg(2+)</name>
        <dbReference type="ChEBI" id="CHEBI:18420"/>
        <label>1</label>
    </ligand>
</feature>
<feature type="binding site" evidence="9">
    <location>
        <position position="7"/>
    </location>
    <ligand>
        <name>Mg(2+)</name>
        <dbReference type="ChEBI" id="CHEBI:18420"/>
        <label>1</label>
    </ligand>
</feature>
<dbReference type="NCBIfam" id="TIGR00633">
    <property type="entry name" value="xth"/>
    <property type="match status" value="1"/>
</dbReference>
<keyword evidence="4" id="KW-0378">Hydrolase</keyword>
<feature type="active site" description="Proton acceptor" evidence="8">
    <location>
        <position position="297"/>
    </location>
</feature>
<sequence length="543" mass="60648">MRILTWNINGIRTIPQYHPWNGFKTQQARLDHLNADIVCFQEMKSSRKALTKDIAAPETYDAFISLPLKKSGYSGVATYTRRVPCKAEEGLTGLLDTKPPLTATERVSSHYPKDIPDLANLDSEGRAVTLDFGAFVLINVYAPNDGTETEDRIQFKIDYQKLLSERVRQLVEVEKREVIVLGDLNACAALIDHCEGPIMAKKLGLDPNSPDAESAFWAEKECRGWLHNWLVDAGGPFVDVVRQLHPDRKGMFTCWNTKISARESNYGTRIDYILVTPGLMPFVRGADIQADVKGSDHCPVYLDLDDAVMEGHATVESAPRLCAKYWDEYKQKSLGDFFGKKDAKPAPPKTPSQTQTPSTSQLSSSSQPLKPSTSLGSLTTSAKRKRAEPVPASTKKAKKGTIASFFTSNVPPLVAEPETEDEDYKLALALSQQPPSPSPAEKRSPSASRTKEKAQWNTLLARIPPPRCTVHDEPARELTTKQGTNKGKMFWICSRPVGPGYDRGREERRREDVNPEYRCDFFKWSNDVRREAMAKRESGDVES</sequence>
<reference evidence="15 16" key="1">
    <citation type="journal article" date="2015" name="Fungal Genet. Biol.">
        <title>Evolution of novel wood decay mechanisms in Agaricales revealed by the genome sequences of Fistulina hepatica and Cylindrobasidium torrendii.</title>
        <authorList>
            <person name="Floudas D."/>
            <person name="Held B.W."/>
            <person name="Riley R."/>
            <person name="Nagy L.G."/>
            <person name="Koehler G."/>
            <person name="Ransdell A.S."/>
            <person name="Younus H."/>
            <person name="Chow J."/>
            <person name="Chiniquy J."/>
            <person name="Lipzen A."/>
            <person name="Tritt A."/>
            <person name="Sun H."/>
            <person name="Haridas S."/>
            <person name="LaButti K."/>
            <person name="Ohm R.A."/>
            <person name="Kues U."/>
            <person name="Blanchette R.A."/>
            <person name="Grigoriev I.V."/>
            <person name="Minto R.E."/>
            <person name="Hibbett D.S."/>
        </authorList>
    </citation>
    <scope>NUCLEOTIDE SEQUENCE [LARGE SCALE GENOMIC DNA]</scope>
    <source>
        <strain evidence="15 16">FP15055 ss-10</strain>
    </source>
</reference>